<keyword evidence="12" id="KW-1185">Reference proteome</keyword>
<dbReference type="OrthoDB" id="7181295at2"/>
<evidence type="ECO:0000256" key="2">
    <source>
        <dbReference type="ARBA" id="ARBA00004613"/>
    </source>
</evidence>
<dbReference type="Pfam" id="PF06429">
    <property type="entry name" value="Flg_bbr_C"/>
    <property type="match status" value="1"/>
</dbReference>
<dbReference type="Pfam" id="PF00460">
    <property type="entry name" value="Flg_bb_rod"/>
    <property type="match status" value="1"/>
</dbReference>
<proteinExistence type="inferred from homology"/>
<dbReference type="Proteomes" id="UP000244904">
    <property type="component" value="Unassembled WGS sequence"/>
</dbReference>
<dbReference type="GO" id="GO:0005576">
    <property type="term" value="C:extracellular region"/>
    <property type="evidence" value="ECO:0007669"/>
    <property type="project" value="UniProtKB-SubCell"/>
</dbReference>
<dbReference type="Gene3D" id="3.30.70.2120">
    <property type="match status" value="1"/>
</dbReference>
<keyword evidence="7" id="KW-0175">Coiled coil</keyword>
<evidence type="ECO:0000313" key="12">
    <source>
        <dbReference type="Proteomes" id="UP000244904"/>
    </source>
</evidence>
<evidence type="ECO:0000256" key="1">
    <source>
        <dbReference type="ARBA" id="ARBA00004117"/>
    </source>
</evidence>
<organism evidence="11 12">
    <name type="scientific">Pseudoprimorskyibacter insulae</name>
    <dbReference type="NCBI Taxonomy" id="1695997"/>
    <lineage>
        <taxon>Bacteria</taxon>
        <taxon>Pseudomonadati</taxon>
        <taxon>Pseudomonadota</taxon>
        <taxon>Alphaproteobacteria</taxon>
        <taxon>Rhodobacterales</taxon>
        <taxon>Paracoccaceae</taxon>
        <taxon>Pseudoprimorskyibacter</taxon>
    </lineage>
</organism>
<evidence type="ECO:0000256" key="4">
    <source>
        <dbReference type="ARBA" id="ARBA00016244"/>
    </source>
</evidence>
<reference evidence="12" key="1">
    <citation type="submission" date="2018-03" db="EMBL/GenBank/DDBJ databases">
        <authorList>
            <person name="Rodrigo-Torres L."/>
            <person name="Arahal R. D."/>
            <person name="Lucena T."/>
        </authorList>
    </citation>
    <scope>NUCLEOTIDE SEQUENCE [LARGE SCALE GENOMIC DNA]</scope>
    <source>
        <strain evidence="12">CECT 8871</strain>
    </source>
</reference>
<dbReference type="PROSITE" id="PS00588">
    <property type="entry name" value="FLAGELLA_BB_ROD"/>
    <property type="match status" value="1"/>
</dbReference>
<dbReference type="GO" id="GO:0044780">
    <property type="term" value="P:bacterial-type flagellum assembly"/>
    <property type="evidence" value="ECO:0007669"/>
    <property type="project" value="InterPro"/>
</dbReference>
<keyword evidence="11" id="KW-0282">Flagellum</keyword>
<dbReference type="InterPro" id="IPR001444">
    <property type="entry name" value="Flag_bb_rod_N"/>
</dbReference>
<feature type="domain" description="Flagellar basal body rod protein N-terminal" evidence="8">
    <location>
        <begin position="7"/>
        <end position="35"/>
    </location>
</feature>
<feature type="domain" description="Flagellar basal-body/hook protein C-terminal" evidence="9">
    <location>
        <begin position="1321"/>
        <end position="1362"/>
    </location>
</feature>
<keyword evidence="6" id="KW-0975">Bacterial flagellum</keyword>
<evidence type="ECO:0000256" key="3">
    <source>
        <dbReference type="ARBA" id="ARBA00009677"/>
    </source>
</evidence>
<dbReference type="InterPro" id="IPR002371">
    <property type="entry name" value="FlgK"/>
</dbReference>
<name>A0A2R8AVQ9_9RHOB</name>
<evidence type="ECO:0000256" key="7">
    <source>
        <dbReference type="SAM" id="Coils"/>
    </source>
</evidence>
<dbReference type="PANTHER" id="PTHR30033">
    <property type="entry name" value="FLAGELLAR HOOK-ASSOCIATED PROTEIN 1"/>
    <property type="match status" value="1"/>
</dbReference>
<dbReference type="PANTHER" id="PTHR30033:SF2">
    <property type="entry name" value="FLAGELLAR HOOK PROTEIN"/>
    <property type="match status" value="1"/>
</dbReference>
<dbReference type="Pfam" id="PF22638">
    <property type="entry name" value="FlgK_D1"/>
    <property type="match status" value="1"/>
</dbReference>
<dbReference type="InterPro" id="IPR010930">
    <property type="entry name" value="Flg_bb/hook_C_dom"/>
</dbReference>
<dbReference type="InterPro" id="IPR053927">
    <property type="entry name" value="FlgK_helical"/>
</dbReference>
<gene>
    <name evidence="11" type="primary">flgK_2</name>
    <name evidence="11" type="ORF">PRI8871_01908</name>
</gene>
<evidence type="ECO:0000313" key="11">
    <source>
        <dbReference type="EMBL" id="SPF80106.1"/>
    </source>
</evidence>
<evidence type="ECO:0000256" key="6">
    <source>
        <dbReference type="ARBA" id="ARBA00023143"/>
    </source>
</evidence>
<sequence length="1364" mass="138158">MASLYDIGKSGLTAARTALGVTGENIANAETDGYKRRDTLQVENAGAQATPLVQGAQAMGVSVVDVRRAFDELLAERVRIAGGTLAAAQGSQPHLEQLELRMQPGVGGLQTHLGTFFDSVSSLSAAPEDSGLRNVVMEAGKLLAGSISDLATSIMDVGQGIRKEAQSAVDRANGILGELSEVFSQAGNQHVTAARNPLLDRRDKLLEDLAEIVDINVSYKDRGQAEIRMGNASNGPLLLSNYSAARMSLGENGKVILTPLKEAVGSGPVSRTPTSGLLYGLATATGAINQALKDVDYWARQVASDMNTIHESGLDAKGRPGGIMFDLSGWDANPAEINRGTITVSIEVTDPDLMPKGPLDMTYDGARGLWQMTDSAGEVLGEGAGQISAPGMVVKLEGTPKTGDRFELTNTSGSAKHMRFAVGSGDRLAAAASLTVGPNAGNLGTATLGIAPSPATPITAPSLGDLLTDGPSEPVSFLEPGIVGHIPAGASAVTLTSQPRDAMLEFGLAADAVVQSIQITTAAGVETFSDASGLAPDDLVTAVNTGQLLSANGTRLSELGLVAASEEGAFGLMARAGTPLPDASLTTQAGTTTGVAVSDAADAADIAIFTREGRQISGTPLLPSEVAALMTEANGFTADAVYRYDTLNKSGAYGDLTVNHDTAGGAPMVGLGAGNGVATWAGSTPAPSRDAETLIVDWQGQRAEIAVPKGASAAQKADLLNDALPATAKARTAIALDLPATGTVRFNLTGLSTTSQPITADLGTDGLPALASAVNAVRAATGITAEVSPDGARIHLYQADGHTITLGRFSHSGGGGLGIDRLDQNGAALGAQTALTGDGTQSARIEGTVNLSLTGGFSVSEGGVWTAATTGGFTGGPIDRSTSLAGARQTFSYTYDGTQQGASYGSAGAAPIVFDVDDGQGTLHSYSLDPSLAGAADGADAAAAMATTLRRTAPESTLTGAALANLPPDAAQLGLRLGSQSYTVTMVDGAPVVTGPEAGRVTASFDAANRLTLQTVGGHLDGAALELATDPLEAARFGMGVSDSPTSTLLGQPFDGAGLPASFDVELGGDVYTVSASAGGLSLPAGFPGTASFDAAEGRFGISFDAAAGPIRIPPQAGALAAGFETLGAEAQLLNGQLQLTATDGRVLQTTATSSGSGVTLQMDNLPNEDLLVVMQGAGALRLSGAVTVPADPPLAAPRELRVLDAASGQVGLYDAATGAEIAVRTLDENRATTIGGMEITLAGTLATGDSFAITPNLGGAGDASNFERIADLVQFDQTTGTGGFAAMYSEILSDIGSQVAAGKSRVETAQAFKDGADQAEMERSAVDLDEEAARLLQQQQAYQANAQVLNVARQLFDTLINTL</sequence>
<dbReference type="RefSeq" id="WP_108885984.1">
    <property type="nucleotide sequence ID" value="NZ_OMOJ01000003.1"/>
</dbReference>
<dbReference type="GO" id="GO:0005198">
    <property type="term" value="F:structural molecule activity"/>
    <property type="evidence" value="ECO:0007669"/>
    <property type="project" value="InterPro"/>
</dbReference>
<evidence type="ECO:0000259" key="8">
    <source>
        <dbReference type="Pfam" id="PF00460"/>
    </source>
</evidence>
<evidence type="ECO:0000259" key="10">
    <source>
        <dbReference type="Pfam" id="PF22638"/>
    </source>
</evidence>
<dbReference type="GO" id="GO:0009424">
    <property type="term" value="C:bacterial-type flagellum hook"/>
    <property type="evidence" value="ECO:0007669"/>
    <property type="project" value="InterPro"/>
</dbReference>
<dbReference type="GO" id="GO:0009425">
    <property type="term" value="C:bacterial-type flagellum basal body"/>
    <property type="evidence" value="ECO:0007669"/>
    <property type="project" value="UniProtKB-SubCell"/>
</dbReference>
<keyword evidence="11" id="KW-0966">Cell projection</keyword>
<protein>
    <recommendedName>
        <fullName evidence="4">Flagellar hook-associated protein 1</fullName>
    </recommendedName>
</protein>
<comment type="subcellular location">
    <subcellularLocation>
        <location evidence="1">Bacterial flagellum basal body</location>
    </subcellularLocation>
    <subcellularLocation>
        <location evidence="2">Secreted</location>
    </subcellularLocation>
</comment>
<feature type="coiled-coil region" evidence="7">
    <location>
        <begin position="1319"/>
        <end position="1346"/>
    </location>
</feature>
<comment type="similarity">
    <text evidence="3">Belongs to the flagella basal body rod proteins family.</text>
</comment>
<keyword evidence="11" id="KW-0969">Cilium</keyword>
<dbReference type="EMBL" id="OMOJ01000003">
    <property type="protein sequence ID" value="SPF80106.1"/>
    <property type="molecule type" value="Genomic_DNA"/>
</dbReference>
<dbReference type="InterPro" id="IPR019776">
    <property type="entry name" value="Flagellar_basal_body_rod_CS"/>
</dbReference>
<evidence type="ECO:0000256" key="5">
    <source>
        <dbReference type="ARBA" id="ARBA00022525"/>
    </source>
</evidence>
<keyword evidence="5" id="KW-0964">Secreted</keyword>
<evidence type="ECO:0000259" key="9">
    <source>
        <dbReference type="Pfam" id="PF06429"/>
    </source>
</evidence>
<feature type="domain" description="Flagellar hook-associated protein FlgK helical" evidence="10">
    <location>
        <begin position="95"/>
        <end position="325"/>
    </location>
</feature>
<accession>A0A2R8AVQ9</accession>